<feature type="transmembrane region" description="Helical" evidence="1">
    <location>
        <begin position="428"/>
        <end position="456"/>
    </location>
</feature>
<evidence type="ECO:0008006" key="4">
    <source>
        <dbReference type="Google" id="ProtNLM"/>
    </source>
</evidence>
<dbReference type="RefSeq" id="WP_283076760.1">
    <property type="nucleotide sequence ID" value="NZ_CP121671.1"/>
</dbReference>
<dbReference type="EMBL" id="CP121671">
    <property type="protein sequence ID" value="WFT74764.1"/>
    <property type="molecule type" value="Genomic_DNA"/>
</dbReference>
<accession>A0ABY8IZN4</accession>
<keyword evidence="3" id="KW-1185">Reference proteome</keyword>
<proteinExistence type="predicted"/>
<gene>
    <name evidence="2" type="ORF">P9989_20885</name>
</gene>
<name>A0ABY8IZN4_9BACI</name>
<evidence type="ECO:0000313" key="2">
    <source>
        <dbReference type="EMBL" id="WFT74764.1"/>
    </source>
</evidence>
<organism evidence="2 3">
    <name type="scientific">Halobacillus naozhouensis</name>
    <dbReference type="NCBI Taxonomy" id="554880"/>
    <lineage>
        <taxon>Bacteria</taxon>
        <taxon>Bacillati</taxon>
        <taxon>Bacillota</taxon>
        <taxon>Bacilli</taxon>
        <taxon>Bacillales</taxon>
        <taxon>Bacillaceae</taxon>
        <taxon>Halobacillus</taxon>
    </lineage>
</organism>
<feature type="transmembrane region" description="Helical" evidence="1">
    <location>
        <begin position="202"/>
        <end position="220"/>
    </location>
</feature>
<feature type="transmembrane region" description="Helical" evidence="1">
    <location>
        <begin position="145"/>
        <end position="165"/>
    </location>
</feature>
<feature type="transmembrane region" description="Helical" evidence="1">
    <location>
        <begin position="71"/>
        <end position="91"/>
    </location>
</feature>
<evidence type="ECO:0000313" key="3">
    <source>
        <dbReference type="Proteomes" id="UP001221597"/>
    </source>
</evidence>
<sequence>MESSTWTVYRWVRGERARKKRNLYKQAFSLNFDWTLALYLTIYTGIMLVAIYEWLQGFLPLVETWQSSFGYWLWLLPFAVLLRACSQSFFHPGVLFTSSELKMSLLTHSKHGLFWFIVVERGLVHGIVSFTTGSLIGIITPFSLLFLLKVAAIYNLFFLLTMMVHWKMYSISRWKKLFIIVLLFIIVGSLRFLIIVAGWSGFIVGVMLCIVLIGVNFYILPNVLRHVDWAKVISVNDAKVWNIKLIGKMTNIEIKPPKRYGILQTYLRSRRAKQRFTNIYSLYHRLWRNHLQSQFKYIGITIVACIVILTILPIQVEWMLWITTPIALFIYIEVAVSLFEEQFHQQPILRILPIEEKGWKTTYFKWAVSGVSLLAITFFITTWLLSGLGISLFIQVIGFMFLAVYELLQQIRERMYKVQRLNYQKNDFLQLAGYVFLGLGIYFAPIMLAVLLLPWIGKYIKASD</sequence>
<evidence type="ECO:0000256" key="1">
    <source>
        <dbReference type="SAM" id="Phobius"/>
    </source>
</evidence>
<keyword evidence="1" id="KW-0472">Membrane</keyword>
<keyword evidence="1" id="KW-1133">Transmembrane helix</keyword>
<feature type="transmembrane region" description="Helical" evidence="1">
    <location>
        <begin position="390"/>
        <end position="408"/>
    </location>
</feature>
<feature type="transmembrane region" description="Helical" evidence="1">
    <location>
        <begin position="295"/>
        <end position="312"/>
    </location>
</feature>
<feature type="transmembrane region" description="Helical" evidence="1">
    <location>
        <begin position="28"/>
        <end position="51"/>
    </location>
</feature>
<protein>
    <recommendedName>
        <fullName evidence="4">ABC-2 type transport system permease protein</fullName>
    </recommendedName>
</protein>
<reference evidence="2 3" key="1">
    <citation type="submission" date="2023-04" db="EMBL/GenBank/DDBJ databases">
        <title>Genome sequence of Halobacillus naozhouensis KACC 21980.</title>
        <authorList>
            <person name="Kim S."/>
            <person name="Heo J."/>
            <person name="Kwon S.-W."/>
        </authorList>
    </citation>
    <scope>NUCLEOTIDE SEQUENCE [LARGE SCALE GENOMIC DNA]</scope>
    <source>
        <strain evidence="2 3">KCTC 13234</strain>
    </source>
</reference>
<dbReference type="Proteomes" id="UP001221597">
    <property type="component" value="Chromosome"/>
</dbReference>
<keyword evidence="1" id="KW-0812">Transmembrane</keyword>
<feature type="transmembrane region" description="Helical" evidence="1">
    <location>
        <begin position="318"/>
        <end position="339"/>
    </location>
</feature>
<feature type="transmembrane region" description="Helical" evidence="1">
    <location>
        <begin position="177"/>
        <end position="196"/>
    </location>
</feature>
<feature type="transmembrane region" description="Helical" evidence="1">
    <location>
        <begin position="112"/>
        <end position="139"/>
    </location>
</feature>
<feature type="transmembrane region" description="Helical" evidence="1">
    <location>
        <begin position="363"/>
        <end position="384"/>
    </location>
</feature>